<dbReference type="InterPro" id="IPR001163">
    <property type="entry name" value="Sm_dom_euk/arc"/>
</dbReference>
<dbReference type="SUPFAM" id="SSF50182">
    <property type="entry name" value="Sm-like ribonucleoproteins"/>
    <property type="match status" value="1"/>
</dbReference>
<sequence length="133" mass="15557">MASSRSKFYFFNNMVCLLKALEGKQIIVEMRNNILVKGRLDFAECTMNLEMSHVLLTNSRGVTSNLSKFYVKGRHIMFVIIPEEVDIVKAMEWQIKKTDYFKDKERRTQEKTFQRIQAAKAKTAAKLSKQEQQ</sequence>
<dbReference type="GO" id="GO:0071209">
    <property type="term" value="F:U7 snRNA binding"/>
    <property type="evidence" value="ECO:0007669"/>
    <property type="project" value="TreeGrafter"/>
</dbReference>
<dbReference type="GO" id="GO:0006398">
    <property type="term" value="P:mRNA 3'-end processing by stem-loop binding and cleavage"/>
    <property type="evidence" value="ECO:0007669"/>
    <property type="project" value="TreeGrafter"/>
</dbReference>
<dbReference type="EMBL" id="HACG01005103">
    <property type="protein sequence ID" value="CEK51968.1"/>
    <property type="molecule type" value="Transcribed_RNA"/>
</dbReference>
<evidence type="ECO:0000259" key="1">
    <source>
        <dbReference type="SMART" id="SM00651"/>
    </source>
</evidence>
<dbReference type="Gene3D" id="2.30.30.100">
    <property type="match status" value="1"/>
</dbReference>
<name>A0A0B6Y7C9_9EUPU</name>
<dbReference type="Pfam" id="PF01423">
    <property type="entry name" value="LSM"/>
    <property type="match status" value="1"/>
</dbReference>
<accession>A0A0B6Y7C9</accession>
<organism evidence="2">
    <name type="scientific">Arion vulgaris</name>
    <dbReference type="NCBI Taxonomy" id="1028688"/>
    <lineage>
        <taxon>Eukaryota</taxon>
        <taxon>Metazoa</taxon>
        <taxon>Spiralia</taxon>
        <taxon>Lophotrochozoa</taxon>
        <taxon>Mollusca</taxon>
        <taxon>Gastropoda</taxon>
        <taxon>Heterobranchia</taxon>
        <taxon>Euthyneura</taxon>
        <taxon>Panpulmonata</taxon>
        <taxon>Eupulmonata</taxon>
        <taxon>Stylommatophora</taxon>
        <taxon>Helicina</taxon>
        <taxon>Arionoidea</taxon>
        <taxon>Arionidae</taxon>
        <taxon>Arion</taxon>
    </lineage>
</organism>
<dbReference type="GO" id="GO:0016604">
    <property type="term" value="C:nuclear body"/>
    <property type="evidence" value="ECO:0007669"/>
    <property type="project" value="TreeGrafter"/>
</dbReference>
<dbReference type="AlphaFoldDB" id="A0A0B6Y7C9"/>
<dbReference type="InterPro" id="IPR010920">
    <property type="entry name" value="LSM_dom_sf"/>
</dbReference>
<dbReference type="PANTHER" id="PTHR21196:SF1">
    <property type="entry name" value="U7 SNRNA-ASSOCIATED SM-LIKE PROTEIN LSM10"/>
    <property type="match status" value="1"/>
</dbReference>
<dbReference type="SMART" id="SM00651">
    <property type="entry name" value="Sm"/>
    <property type="match status" value="1"/>
</dbReference>
<gene>
    <name evidence="2" type="primary">ORF14970</name>
</gene>
<dbReference type="InterPro" id="IPR052840">
    <property type="entry name" value="U7_snRNA_Sm-like"/>
</dbReference>
<proteinExistence type="predicted"/>
<evidence type="ECO:0000313" key="2">
    <source>
        <dbReference type="EMBL" id="CEK51968.1"/>
    </source>
</evidence>
<feature type="domain" description="Sm" evidence="1">
    <location>
        <begin position="16"/>
        <end position="81"/>
    </location>
</feature>
<dbReference type="PANTHER" id="PTHR21196">
    <property type="entry name" value="U7 SNRNA-ASSOCIATED SM-LIKE PROTEIN LSM10"/>
    <property type="match status" value="1"/>
</dbReference>
<protein>
    <recommendedName>
        <fullName evidence="1">Sm domain-containing protein</fullName>
    </recommendedName>
</protein>
<dbReference type="GO" id="GO:0071208">
    <property type="term" value="F:histone pre-mRNA DCP binding"/>
    <property type="evidence" value="ECO:0007669"/>
    <property type="project" value="TreeGrafter"/>
</dbReference>
<dbReference type="GO" id="GO:0071254">
    <property type="term" value="C:cytoplasmic U snRNP body"/>
    <property type="evidence" value="ECO:0007669"/>
    <property type="project" value="TreeGrafter"/>
</dbReference>
<reference evidence="2" key="1">
    <citation type="submission" date="2014-12" db="EMBL/GenBank/DDBJ databases">
        <title>Insight into the proteome of Arion vulgaris.</title>
        <authorList>
            <person name="Aradska J."/>
            <person name="Bulat T."/>
            <person name="Smidak R."/>
            <person name="Sarate P."/>
            <person name="Gangsoo J."/>
            <person name="Sialana F."/>
            <person name="Bilban M."/>
            <person name="Lubec G."/>
        </authorList>
    </citation>
    <scope>NUCLEOTIDE SEQUENCE</scope>
    <source>
        <tissue evidence="2">Skin</tissue>
    </source>
</reference>